<dbReference type="FunFam" id="2.10.50.30:FF:000004">
    <property type="entry name" value="Taste receptor type 1 member 3-like protein"/>
    <property type="match status" value="1"/>
</dbReference>
<evidence type="ECO:0000256" key="7">
    <source>
        <dbReference type="ARBA" id="ARBA00023136"/>
    </source>
</evidence>
<dbReference type="InterPro" id="IPR000068">
    <property type="entry name" value="GPCR_3_Ca_sens_rcpt-rel"/>
</dbReference>
<dbReference type="Pfam" id="PF01094">
    <property type="entry name" value="ANF_receptor"/>
    <property type="match status" value="1"/>
</dbReference>
<evidence type="ECO:0000256" key="2">
    <source>
        <dbReference type="ARBA" id="ARBA00022475"/>
    </source>
</evidence>
<dbReference type="PRINTS" id="PR00248">
    <property type="entry name" value="GPCRMGR"/>
</dbReference>
<feature type="transmembrane region" description="Helical" evidence="12">
    <location>
        <begin position="808"/>
        <end position="827"/>
    </location>
</feature>
<keyword evidence="9" id="KW-0325">Glycoprotein</keyword>
<feature type="transmembrane region" description="Helical" evidence="12">
    <location>
        <begin position="695"/>
        <end position="719"/>
    </location>
</feature>
<keyword evidence="3 12" id="KW-0812">Transmembrane</keyword>
<proteinExistence type="inferred from homology"/>
<feature type="domain" description="G-protein coupled receptors family 3 profile" evidence="14">
    <location>
        <begin position="693"/>
        <end position="958"/>
    </location>
</feature>
<evidence type="ECO:0000259" key="14">
    <source>
        <dbReference type="PROSITE" id="PS50259"/>
    </source>
</evidence>
<dbReference type="InterPro" id="IPR000337">
    <property type="entry name" value="GPCR_3"/>
</dbReference>
<evidence type="ECO:0000313" key="15">
    <source>
        <dbReference type="EMBL" id="TKS77343.1"/>
    </source>
</evidence>
<feature type="transmembrane region" description="Helical" evidence="12">
    <location>
        <begin position="731"/>
        <end position="752"/>
    </location>
</feature>
<dbReference type="Gene3D" id="3.40.50.2300">
    <property type="match status" value="2"/>
</dbReference>
<dbReference type="PROSITE" id="PS00981">
    <property type="entry name" value="G_PROTEIN_RECEP_F3_3"/>
    <property type="match status" value="1"/>
</dbReference>
<feature type="signal peptide" evidence="13">
    <location>
        <begin position="1"/>
        <end position="20"/>
    </location>
</feature>
<keyword evidence="10" id="KW-0807">Transducer</keyword>
<dbReference type="PROSITE" id="PS50259">
    <property type="entry name" value="G_PROTEIN_RECEP_F3_4"/>
    <property type="match status" value="2"/>
</dbReference>
<feature type="transmembrane region" description="Helical" evidence="12">
    <location>
        <begin position="764"/>
        <end position="787"/>
    </location>
</feature>
<feature type="chain" id="PRO_5020624278" evidence="13">
    <location>
        <begin position="21"/>
        <end position="965"/>
    </location>
</feature>
<evidence type="ECO:0000256" key="10">
    <source>
        <dbReference type="ARBA" id="ARBA00023224"/>
    </source>
</evidence>
<evidence type="ECO:0000256" key="12">
    <source>
        <dbReference type="SAM" id="Phobius"/>
    </source>
</evidence>
<evidence type="ECO:0000256" key="1">
    <source>
        <dbReference type="ARBA" id="ARBA00004651"/>
    </source>
</evidence>
<dbReference type="Gene3D" id="2.10.50.30">
    <property type="entry name" value="GPCR, family 3, nine cysteines domain"/>
    <property type="match status" value="1"/>
</dbReference>
<dbReference type="InterPro" id="IPR028082">
    <property type="entry name" value="Peripla_BP_I"/>
</dbReference>
<dbReference type="Pfam" id="PF07562">
    <property type="entry name" value="NCD3G"/>
    <property type="match status" value="1"/>
</dbReference>
<evidence type="ECO:0000256" key="5">
    <source>
        <dbReference type="ARBA" id="ARBA00022989"/>
    </source>
</evidence>
<protein>
    <submittedName>
        <fullName evidence="15">Taste receptor type 1 member 1 G-protein coupled receptor 70</fullName>
    </submittedName>
</protein>
<comment type="subcellular location">
    <subcellularLocation>
        <location evidence="1">Cell membrane</location>
        <topology evidence="1">Multi-pass membrane protein</topology>
    </subcellularLocation>
</comment>
<dbReference type="InterPro" id="IPR001828">
    <property type="entry name" value="ANF_lig-bd_rcpt"/>
</dbReference>
<keyword evidence="16" id="KW-1185">Reference proteome</keyword>
<evidence type="ECO:0000256" key="9">
    <source>
        <dbReference type="ARBA" id="ARBA00023180"/>
    </source>
</evidence>
<sequence>MTSSSAIILLLNLSTPVAKSAGGRTCLLMLAALTAAAMSSLCHFGRPSPLACILKQPLFIFSFTVCLACITVRSLQVVCIFKFASKLPPAYDKWTKNHGPEFTIFFVSVTVLLMSVICVAINPQWLWVLDTGWLMLQLADGKLDHISKGQGLHMQGDFMLAGLFPLHFNVKENDHVPALFPCNTGTANQHGFHMLQAMRFTVEQINNGTRQQRLLPGVKLGYQLYDSCSISATMLATLDLLEHNSLTEREGDKDPNYNTSRGVLAVIGPDSSSKSFMPAFLLGSYLIPQISYQSSNEMLSNKLLYPSFHRTIPNDKNQVAAMIQILVRFNWTWIALLASDNAYGRDGMQSLYEQASDYGICVAYQEVIPNLRPDTVQTMRNIVQNILKTKVNTIVVFSSKVPLSKFMPYVLEHNVTDKVWIGSDDWAASSLISGIPGIQTIGTVIGVSIKFAIIPGFVEFERKVFEASLQHSDTDEVSDVSMSQSDECLQSTDLYSLARMNFPLEKHDITSSHNVYQAVYAVAHALHFALGCDSGQCQRRKVHPWEILFWLKQVNFTLDNTSVYFDMNGDPPTGYDLTCWVWRGKSWSLRDIGTFNPDPITLTIDADKIDWHNADYSKQIPLSICSPPCPRGHKKLLTGQHTCCFDCQACPADTFLNINPTVCQVCLPEEWSPEESEQCLSRTILLLDWDNPLSIALLFFLASCVLMTSSSAIILLLNLSTPVAKSAGGRTCLLMLAALTAAAMSSLCHFGRPSPLACILKQPLFIFSFTVCLACITVRSLQVVCIFKFASKLPPAYDKWTKNHGPEFTIFFVSVTVLLMSVIRVAINPPKPSQDLDFYFDSIVLECSNTLSPGAGLELAYVALLSVLCFSFSYMGKDLPANYNEAKCVTFSLIVYKISWMTFFTIYFISRGPFTMAAYVFATLFSVLAFLGGYFLPKIYIIVLKPEMNTTAHFQNCIQMYTMSK</sequence>
<keyword evidence="6" id="KW-0297">G-protein coupled receptor</keyword>
<organism evidence="15 16">
    <name type="scientific">Collichthys lucidus</name>
    <name type="common">Big head croaker</name>
    <name type="synonym">Sciaena lucida</name>
    <dbReference type="NCBI Taxonomy" id="240159"/>
    <lineage>
        <taxon>Eukaryota</taxon>
        <taxon>Metazoa</taxon>
        <taxon>Chordata</taxon>
        <taxon>Craniata</taxon>
        <taxon>Vertebrata</taxon>
        <taxon>Euteleostomi</taxon>
        <taxon>Actinopterygii</taxon>
        <taxon>Neopterygii</taxon>
        <taxon>Teleostei</taxon>
        <taxon>Neoteleostei</taxon>
        <taxon>Acanthomorphata</taxon>
        <taxon>Eupercaria</taxon>
        <taxon>Sciaenidae</taxon>
        <taxon>Collichthys</taxon>
    </lineage>
</organism>
<reference evidence="15 16" key="1">
    <citation type="submission" date="2019-01" db="EMBL/GenBank/DDBJ databases">
        <title>Genome Assembly of Collichthys lucidus.</title>
        <authorList>
            <person name="Cai M."/>
            <person name="Xiao S."/>
        </authorList>
    </citation>
    <scope>NUCLEOTIDE SEQUENCE [LARGE SCALE GENOMIC DNA]</scope>
    <source>
        <strain evidence="15">JT15FE1705JMU</strain>
        <tissue evidence="15">Muscle</tissue>
    </source>
</reference>
<evidence type="ECO:0000256" key="8">
    <source>
        <dbReference type="ARBA" id="ARBA00023170"/>
    </source>
</evidence>
<name>A0A4U5UQK9_COLLU</name>
<dbReference type="InterPro" id="IPR011500">
    <property type="entry name" value="GPCR_3_9-Cys_dom"/>
</dbReference>
<feature type="transmembrane region" description="Helical" evidence="12">
    <location>
        <begin position="888"/>
        <end position="910"/>
    </location>
</feature>
<dbReference type="GO" id="GO:0004930">
    <property type="term" value="F:G protein-coupled receptor activity"/>
    <property type="evidence" value="ECO:0007669"/>
    <property type="project" value="UniProtKB-KW"/>
</dbReference>
<keyword evidence="8 15" id="KW-0675">Receptor</keyword>
<dbReference type="SUPFAM" id="SSF53822">
    <property type="entry name" value="Periplasmic binding protein-like I"/>
    <property type="match status" value="1"/>
</dbReference>
<keyword evidence="7 12" id="KW-0472">Membrane</keyword>
<dbReference type="AlphaFoldDB" id="A0A4U5UQK9"/>
<evidence type="ECO:0000256" key="4">
    <source>
        <dbReference type="ARBA" id="ARBA00022729"/>
    </source>
</evidence>
<comment type="similarity">
    <text evidence="11">Belongs to the G-protein coupled receptor 3 family. TAS1R subfamily.</text>
</comment>
<evidence type="ECO:0000256" key="13">
    <source>
        <dbReference type="SAM" id="SignalP"/>
    </source>
</evidence>
<keyword evidence="5 12" id="KW-1133">Transmembrane helix</keyword>
<dbReference type="InterPro" id="IPR017979">
    <property type="entry name" value="GPCR_3_CS"/>
</dbReference>
<dbReference type="InterPro" id="IPR017978">
    <property type="entry name" value="GPCR_3_C"/>
</dbReference>
<feature type="transmembrane region" description="Helical" evidence="12">
    <location>
        <begin position="58"/>
        <end position="81"/>
    </location>
</feature>
<dbReference type="Pfam" id="PF00003">
    <property type="entry name" value="7tm_3"/>
    <property type="match status" value="2"/>
</dbReference>
<evidence type="ECO:0000256" key="6">
    <source>
        <dbReference type="ARBA" id="ARBA00023040"/>
    </source>
</evidence>
<evidence type="ECO:0000313" key="16">
    <source>
        <dbReference type="Proteomes" id="UP000298787"/>
    </source>
</evidence>
<evidence type="ECO:0000256" key="11">
    <source>
        <dbReference type="ARBA" id="ARBA00038492"/>
    </source>
</evidence>
<gene>
    <name evidence="15" type="ORF">D9C73_011434</name>
</gene>
<keyword evidence="2" id="KW-1003">Cell membrane</keyword>
<keyword evidence="4 13" id="KW-0732">Signal</keyword>
<feature type="transmembrane region" description="Helical" evidence="12">
    <location>
        <begin position="859"/>
        <end position="876"/>
    </location>
</feature>
<feature type="transmembrane region" description="Helical" evidence="12">
    <location>
        <begin position="26"/>
        <end position="46"/>
    </location>
</feature>
<dbReference type="PANTHER" id="PTHR24061">
    <property type="entry name" value="CALCIUM-SENSING RECEPTOR-RELATED"/>
    <property type="match status" value="1"/>
</dbReference>
<dbReference type="GO" id="GO:0050909">
    <property type="term" value="P:sensory perception of taste"/>
    <property type="evidence" value="ECO:0007669"/>
    <property type="project" value="UniProtKB-ARBA"/>
</dbReference>
<accession>A0A4U5UQK9</accession>
<dbReference type="STRING" id="240159.A0A4U5UQK9"/>
<feature type="domain" description="G-protein coupled receptors family 3 profile" evidence="14">
    <location>
        <begin position="1"/>
        <end position="82"/>
    </location>
</feature>
<dbReference type="PRINTS" id="PR00592">
    <property type="entry name" value="CASENSINGR"/>
</dbReference>
<feature type="transmembrane region" description="Helical" evidence="12">
    <location>
        <begin position="102"/>
        <end position="127"/>
    </location>
</feature>
<dbReference type="Proteomes" id="UP000298787">
    <property type="component" value="Chromosome 10"/>
</dbReference>
<feature type="transmembrane region" description="Helical" evidence="12">
    <location>
        <begin position="916"/>
        <end position="936"/>
    </location>
</feature>
<dbReference type="GO" id="GO:0005886">
    <property type="term" value="C:plasma membrane"/>
    <property type="evidence" value="ECO:0007669"/>
    <property type="project" value="UniProtKB-SubCell"/>
</dbReference>
<dbReference type="InterPro" id="IPR038550">
    <property type="entry name" value="GPCR_3_9-Cys_sf"/>
</dbReference>
<dbReference type="EMBL" id="CM014087">
    <property type="protein sequence ID" value="TKS77343.1"/>
    <property type="molecule type" value="Genomic_DNA"/>
</dbReference>
<dbReference type="PANTHER" id="PTHR24061:SF3">
    <property type="entry name" value="TASTE RECEPTOR TYPE 1 MEMBER 1"/>
    <property type="match status" value="1"/>
</dbReference>
<dbReference type="FunFam" id="3.40.50.2300:FF:000016">
    <property type="entry name" value="Taste 1 receptor member 2"/>
    <property type="match status" value="1"/>
</dbReference>
<evidence type="ECO:0000256" key="3">
    <source>
        <dbReference type="ARBA" id="ARBA00022692"/>
    </source>
</evidence>